<dbReference type="SUPFAM" id="SSF53041">
    <property type="entry name" value="Resolvase-like"/>
    <property type="match status" value="1"/>
</dbReference>
<organism evidence="5 6">
    <name type="scientific">Moritella viscosa</name>
    <dbReference type="NCBI Taxonomy" id="80854"/>
    <lineage>
        <taxon>Bacteria</taxon>
        <taxon>Pseudomonadati</taxon>
        <taxon>Pseudomonadota</taxon>
        <taxon>Gammaproteobacteria</taxon>
        <taxon>Alteromonadales</taxon>
        <taxon>Moritellaceae</taxon>
        <taxon>Moritella</taxon>
    </lineage>
</organism>
<keyword evidence="3" id="KW-0175">Coiled coil</keyword>
<evidence type="ECO:0000256" key="2">
    <source>
        <dbReference type="ARBA" id="ARBA00023172"/>
    </source>
</evidence>
<dbReference type="Proteomes" id="UP000182660">
    <property type="component" value="Unassembled WGS sequence"/>
</dbReference>
<dbReference type="EMBL" id="FPLJ01000056">
    <property type="protein sequence ID" value="SGY93203.1"/>
    <property type="molecule type" value="Genomic_DNA"/>
</dbReference>
<dbReference type="InterPro" id="IPR038109">
    <property type="entry name" value="DNA_bind_recomb_sf"/>
</dbReference>
<dbReference type="PANTHER" id="PTHR30461">
    <property type="entry name" value="DNA-INVERTASE FROM LAMBDOID PROPHAGE"/>
    <property type="match status" value="1"/>
</dbReference>
<keyword evidence="6" id="KW-1185">Reference proteome</keyword>
<dbReference type="InterPro" id="IPR025827">
    <property type="entry name" value="Zn_ribbon_recom_dom"/>
</dbReference>
<protein>
    <recommendedName>
        <fullName evidence="4">Recombinase domain-containing protein</fullName>
    </recommendedName>
</protein>
<dbReference type="RefSeq" id="WP_075499519.1">
    <property type="nucleotide sequence ID" value="NZ_CAWRCN010000116.1"/>
</dbReference>
<dbReference type="Gene3D" id="3.40.50.1390">
    <property type="entry name" value="Resolvase, N-terminal catalytic domain"/>
    <property type="match status" value="1"/>
</dbReference>
<dbReference type="CDD" id="cd00338">
    <property type="entry name" value="Ser_Recombinase"/>
    <property type="match status" value="1"/>
</dbReference>
<dbReference type="InterPro" id="IPR011109">
    <property type="entry name" value="DNA_bind_recombinase_dom"/>
</dbReference>
<keyword evidence="1" id="KW-0238">DNA-binding</keyword>
<evidence type="ECO:0000256" key="3">
    <source>
        <dbReference type="SAM" id="Coils"/>
    </source>
</evidence>
<dbReference type="SMART" id="SM00857">
    <property type="entry name" value="Resolvase"/>
    <property type="match status" value="1"/>
</dbReference>
<evidence type="ECO:0000259" key="4">
    <source>
        <dbReference type="PROSITE" id="PS51737"/>
    </source>
</evidence>
<dbReference type="InterPro" id="IPR050639">
    <property type="entry name" value="SSR_resolvase"/>
</dbReference>
<dbReference type="InterPro" id="IPR036162">
    <property type="entry name" value="Resolvase-like_N_sf"/>
</dbReference>
<proteinExistence type="predicted"/>
<dbReference type="InterPro" id="IPR006119">
    <property type="entry name" value="Resolv_N"/>
</dbReference>
<dbReference type="PANTHER" id="PTHR30461:SF2">
    <property type="entry name" value="SERINE RECOMBINASE PINE-RELATED"/>
    <property type="match status" value="1"/>
</dbReference>
<comment type="caution">
    <text evidence="5">The sequence shown here is derived from an EMBL/GenBank/DDBJ whole genome shotgun (WGS) entry which is preliminary data.</text>
</comment>
<evidence type="ECO:0000256" key="1">
    <source>
        <dbReference type="ARBA" id="ARBA00023125"/>
    </source>
</evidence>
<evidence type="ECO:0000313" key="5">
    <source>
        <dbReference type="EMBL" id="SGY93203.1"/>
    </source>
</evidence>
<gene>
    <name evidence="5" type="ORF">MT2528_2527</name>
</gene>
<dbReference type="PROSITE" id="PS51737">
    <property type="entry name" value="RECOMBINASE_DNA_BIND"/>
    <property type="match status" value="1"/>
</dbReference>
<reference evidence="5 6" key="1">
    <citation type="submission" date="2016-11" db="EMBL/GenBank/DDBJ databases">
        <authorList>
            <person name="Klemetsen T."/>
        </authorList>
    </citation>
    <scope>NUCLEOTIDE SEQUENCE [LARGE SCALE GENOMIC DNA]</scope>
    <source>
        <strain evidence="5">MT 2528</strain>
    </source>
</reference>
<dbReference type="Pfam" id="PF00239">
    <property type="entry name" value="Resolvase"/>
    <property type="match status" value="1"/>
</dbReference>
<dbReference type="Pfam" id="PF13408">
    <property type="entry name" value="Zn_ribbon_recom"/>
    <property type="match status" value="1"/>
</dbReference>
<keyword evidence="2" id="KW-0233">DNA recombination</keyword>
<feature type="coiled-coil region" evidence="3">
    <location>
        <begin position="403"/>
        <end position="461"/>
    </location>
</feature>
<dbReference type="Gene3D" id="3.90.1750.20">
    <property type="entry name" value="Putative Large Serine Recombinase, Chain B, Domain 2"/>
    <property type="match status" value="1"/>
</dbReference>
<feature type="domain" description="Recombinase" evidence="4">
    <location>
        <begin position="196"/>
        <end position="314"/>
    </location>
</feature>
<sequence length="707" mass="81973">MAEKLKGYYISYKRMSTKIQLQGTSKARQDELLNEFLGKHQLKKAGDFIDIAKSAKSGDHLKKGAKFFSIIENAQNGKYDTEQHDYYLIIEAFDRLSRQTINKALSLFLEILDFNISIVTLFDGRVYKPNSEQLDIIQALVYFQQAWDESEKKSIRLSKAYEYKRKDAAKTKMVMTSNCPKWLKVKEGGEIKKSLNKDKKDCDKYYSIIEERAEIIKIIFEKTAYENYGAGKLINYLNTELKVPSFTGKLWGVSYIARLVNDRRLLGYYQPYQKKSGQEARLQIGDEIKDYYPRVISETLYNAVQAAKKSRISAKTGKPTGGRNGAFSNLFKDVSKCAYCGSNMHFKNNSAGESYLICSVASRSDRCSNKSIRYEFFIKSFFYIINKIDFSEVFNSETFSKSQITAKKDINRLKIKLDDVEKERKKISNIIGQIKDPTVLIEKLNDLGDKKKQLKDEIKNKKIFTSKKPENEIFIKNVEDLYLEVSKNNDIKKRVAINDIIKKHFSNIVFDGISKVAIAFFNKEEIKNNLYQLFSIKNNRLIFTADVEKLGYDLSFYVPTNKEYFYDIGKLDDLTLSDLRDELKVSRLEKLLFAGQIEKINENSHNKIDNDFITFFDVITEVAEEIKKSVIGGEDYLIDVPKRLDVAKFENNGLLFEKGLPEDTEMKYLNRFRELYITKITPDSEEKIKENARKDTELKRLIDEAMK</sequence>
<dbReference type="Pfam" id="PF07508">
    <property type="entry name" value="Recombinase"/>
    <property type="match status" value="1"/>
</dbReference>
<name>A0ABY1HDT1_9GAMM</name>
<accession>A0ABY1HDT1</accession>
<evidence type="ECO:0000313" key="6">
    <source>
        <dbReference type="Proteomes" id="UP000182660"/>
    </source>
</evidence>